<dbReference type="Proteomes" id="UP000030745">
    <property type="component" value="Unassembled WGS sequence"/>
</dbReference>
<dbReference type="RefSeq" id="XP_012200937.1">
    <property type="nucleotide sequence ID" value="XM_012345547.1"/>
</dbReference>
<proteinExistence type="predicted"/>
<protein>
    <submittedName>
        <fullName evidence="1">Uncharacterized protein</fullName>
    </submittedName>
</protein>
<dbReference type="EMBL" id="KK583211">
    <property type="protein sequence ID" value="KDO28501.1"/>
    <property type="molecule type" value="Genomic_DNA"/>
</dbReference>
<sequence>MRRCCRCICRSVNLPACRLASGYVFEFPSQHQWSVFCQHASCQVLFLELRQIQFPDACRSCGVDSPKIPFVDAYVGSPFHYD</sequence>
<dbReference type="VEuPathDB" id="FungiDB:SPRG_06740"/>
<organism evidence="1 2">
    <name type="scientific">Saprolegnia parasitica (strain CBS 223.65)</name>
    <dbReference type="NCBI Taxonomy" id="695850"/>
    <lineage>
        <taxon>Eukaryota</taxon>
        <taxon>Sar</taxon>
        <taxon>Stramenopiles</taxon>
        <taxon>Oomycota</taxon>
        <taxon>Saprolegniomycetes</taxon>
        <taxon>Saprolegniales</taxon>
        <taxon>Saprolegniaceae</taxon>
        <taxon>Saprolegnia</taxon>
    </lineage>
</organism>
<reference evidence="1 2" key="1">
    <citation type="journal article" date="2013" name="PLoS Genet.">
        <title>Distinctive expansion of potential virulence genes in the genome of the oomycete fish pathogen Saprolegnia parasitica.</title>
        <authorList>
            <person name="Jiang R.H."/>
            <person name="de Bruijn I."/>
            <person name="Haas B.J."/>
            <person name="Belmonte R."/>
            <person name="Lobach L."/>
            <person name="Christie J."/>
            <person name="van den Ackerveken G."/>
            <person name="Bottin A."/>
            <person name="Bulone V."/>
            <person name="Diaz-Moreno S.M."/>
            <person name="Dumas B."/>
            <person name="Fan L."/>
            <person name="Gaulin E."/>
            <person name="Govers F."/>
            <person name="Grenville-Briggs L.J."/>
            <person name="Horner N.R."/>
            <person name="Levin J.Z."/>
            <person name="Mammella M."/>
            <person name="Meijer H.J."/>
            <person name="Morris P."/>
            <person name="Nusbaum C."/>
            <person name="Oome S."/>
            <person name="Phillips A.J."/>
            <person name="van Rooyen D."/>
            <person name="Rzeszutek E."/>
            <person name="Saraiva M."/>
            <person name="Secombes C.J."/>
            <person name="Seidl M.F."/>
            <person name="Snel B."/>
            <person name="Stassen J.H."/>
            <person name="Sykes S."/>
            <person name="Tripathy S."/>
            <person name="van den Berg H."/>
            <person name="Vega-Arreguin J.C."/>
            <person name="Wawra S."/>
            <person name="Young S.K."/>
            <person name="Zeng Q."/>
            <person name="Dieguez-Uribeondo J."/>
            <person name="Russ C."/>
            <person name="Tyler B.M."/>
            <person name="van West P."/>
        </authorList>
    </citation>
    <scope>NUCLEOTIDE SEQUENCE [LARGE SCALE GENOMIC DNA]</scope>
    <source>
        <strain evidence="1 2">CBS 223.65</strain>
    </source>
</reference>
<dbReference type="AlphaFoldDB" id="A0A067CPN0"/>
<evidence type="ECO:0000313" key="1">
    <source>
        <dbReference type="EMBL" id="KDO28501.1"/>
    </source>
</evidence>
<dbReference type="GO" id="GO:0005576">
    <property type="term" value="C:extracellular region"/>
    <property type="evidence" value="ECO:0007669"/>
    <property type="project" value="InterPro"/>
</dbReference>
<dbReference type="OMA" id="FPSQHQW"/>
<dbReference type="OrthoDB" id="10365206at2759"/>
<keyword evidence="2" id="KW-1185">Reference proteome</keyword>
<evidence type="ECO:0000313" key="2">
    <source>
        <dbReference type="Proteomes" id="UP000030745"/>
    </source>
</evidence>
<dbReference type="KEGG" id="spar:SPRG_06740"/>
<name>A0A067CPN0_SAPPC</name>
<dbReference type="SUPFAM" id="SSF48647">
    <property type="entry name" value="Fungal elicitin"/>
    <property type="match status" value="1"/>
</dbReference>
<dbReference type="InterPro" id="IPR036470">
    <property type="entry name" value="Elicitin_sf"/>
</dbReference>
<gene>
    <name evidence="1" type="ORF">SPRG_06740</name>
</gene>
<dbReference type="GeneID" id="24129068"/>
<accession>A0A067CPN0</accession>